<evidence type="ECO:0000259" key="1">
    <source>
        <dbReference type="Pfam" id="PF21787"/>
    </source>
</evidence>
<comment type="caution">
    <text evidence="3">The sequence shown here is derived from an EMBL/GenBank/DDBJ whole genome shotgun (WGS) entry which is preliminary data.</text>
</comment>
<sequence length="234" mass="26133">MSFQQTIGYLFSPSSMAAEEIVVIIKDAIGHLQLIGLTVQAVICDQGSPNVKAVRNLGASLDPLGGEESHCILVGVQRVPVIFDVPHLVKSIRNNLYKHDLQTQGKNVCWNHITKFYELDKLHPIRMAPKLTERHIHLPAFSKMRVSLATQVFSHTVSAGISAMVTLQRLPAEAKHTADFVAKVNRLFDVLNSRSVKDSNPWRRPLGAGNQEKENFLGECINWVAGWQFRTYSP</sequence>
<evidence type="ECO:0000313" key="4">
    <source>
        <dbReference type="Proteomes" id="UP000823561"/>
    </source>
</evidence>
<proteinExistence type="predicted"/>
<accession>A0AAV6FFT5</accession>
<protein>
    <recommendedName>
        <fullName evidence="5">Transposase</fullName>
    </recommendedName>
</protein>
<reference evidence="3" key="1">
    <citation type="submission" date="2020-10" db="EMBL/GenBank/DDBJ databases">
        <title>Chromosome-scale genome assembly of the Allis shad, Alosa alosa.</title>
        <authorList>
            <person name="Margot Z."/>
            <person name="Christophe K."/>
            <person name="Cabau C."/>
            <person name="Louis A."/>
            <person name="Berthelot C."/>
            <person name="Parey E."/>
            <person name="Roest Crollius H."/>
            <person name="Montfort J."/>
            <person name="Robinson-Rechavi M."/>
            <person name="Bucao C."/>
            <person name="Bouchez O."/>
            <person name="Gislard M."/>
            <person name="Lluch J."/>
            <person name="Milhes M."/>
            <person name="Lampietro C."/>
            <person name="Lopez Roques C."/>
            <person name="Donnadieu C."/>
            <person name="Braasch I."/>
            <person name="Desvignes T."/>
            <person name="Postlethwait J."/>
            <person name="Bobe J."/>
            <person name="Guiguen Y."/>
        </authorList>
    </citation>
    <scope>NUCLEOTIDE SEQUENCE</scope>
    <source>
        <strain evidence="3">M-15738</strain>
        <tissue evidence="3">Blood</tissue>
    </source>
</reference>
<evidence type="ECO:0000259" key="2">
    <source>
        <dbReference type="Pfam" id="PF21788"/>
    </source>
</evidence>
<dbReference type="InterPro" id="IPR048365">
    <property type="entry name" value="TNP-like_RNaseH_N"/>
</dbReference>
<name>A0AAV6FFT5_9TELE</name>
<dbReference type="Pfam" id="PF21787">
    <property type="entry name" value="TNP-like_RNaseH_N"/>
    <property type="match status" value="1"/>
</dbReference>
<dbReference type="Proteomes" id="UP000823561">
    <property type="component" value="Chromosome 23"/>
</dbReference>
<gene>
    <name evidence="3" type="ORF">AALO_G00286940</name>
</gene>
<evidence type="ECO:0008006" key="5">
    <source>
        <dbReference type="Google" id="ProtNLM"/>
    </source>
</evidence>
<dbReference type="InterPro" id="IPR048366">
    <property type="entry name" value="TNP-like_GBD"/>
</dbReference>
<dbReference type="AlphaFoldDB" id="A0AAV6FFT5"/>
<feature type="domain" description="Transposable element P transposase-like GTP-binding insertion" evidence="2">
    <location>
        <begin position="87"/>
        <end position="198"/>
    </location>
</feature>
<evidence type="ECO:0000313" key="3">
    <source>
        <dbReference type="EMBL" id="KAG5261663.1"/>
    </source>
</evidence>
<dbReference type="EMBL" id="JADWDJ010000023">
    <property type="protein sequence ID" value="KAG5261663.1"/>
    <property type="molecule type" value="Genomic_DNA"/>
</dbReference>
<organism evidence="3 4">
    <name type="scientific">Alosa alosa</name>
    <name type="common">allis shad</name>
    <dbReference type="NCBI Taxonomy" id="278164"/>
    <lineage>
        <taxon>Eukaryota</taxon>
        <taxon>Metazoa</taxon>
        <taxon>Chordata</taxon>
        <taxon>Craniata</taxon>
        <taxon>Vertebrata</taxon>
        <taxon>Euteleostomi</taxon>
        <taxon>Actinopterygii</taxon>
        <taxon>Neopterygii</taxon>
        <taxon>Teleostei</taxon>
        <taxon>Clupei</taxon>
        <taxon>Clupeiformes</taxon>
        <taxon>Clupeoidei</taxon>
        <taxon>Clupeidae</taxon>
        <taxon>Alosa</taxon>
    </lineage>
</organism>
<feature type="domain" description="Transposable element P transposase-like RNase H" evidence="1">
    <location>
        <begin position="2"/>
        <end position="58"/>
    </location>
</feature>
<dbReference type="Pfam" id="PF21788">
    <property type="entry name" value="TNP-like_GBD"/>
    <property type="match status" value="1"/>
</dbReference>
<keyword evidence="4" id="KW-1185">Reference proteome</keyword>